<evidence type="ECO:0000313" key="5">
    <source>
        <dbReference type="Proteomes" id="UP000626982"/>
    </source>
</evidence>
<dbReference type="Proteomes" id="UP000626982">
    <property type="component" value="Unassembled WGS sequence"/>
</dbReference>
<organism evidence="4 5">
    <name type="scientific">Agrococcus terreus</name>
    <dbReference type="NCBI Taxonomy" id="574649"/>
    <lineage>
        <taxon>Bacteria</taxon>
        <taxon>Bacillati</taxon>
        <taxon>Actinomycetota</taxon>
        <taxon>Actinomycetes</taxon>
        <taxon>Micrococcales</taxon>
        <taxon>Microbacteriaceae</taxon>
        <taxon>Agrococcus</taxon>
    </lineage>
</organism>
<evidence type="ECO:0000256" key="1">
    <source>
        <dbReference type="ARBA" id="ARBA00023002"/>
    </source>
</evidence>
<keyword evidence="1" id="KW-0560">Oxidoreductase</keyword>
<dbReference type="PANTHER" id="PTHR30466">
    <property type="entry name" value="FLAVIN REDUCTASE"/>
    <property type="match status" value="1"/>
</dbReference>
<comment type="caution">
    <text evidence="4">The sequence shown here is derived from an EMBL/GenBank/DDBJ whole genome shotgun (WGS) entry which is preliminary data.</text>
</comment>
<dbReference type="EMBL" id="BMLM01000001">
    <property type="protein sequence ID" value="GGN76678.1"/>
    <property type="molecule type" value="Genomic_DNA"/>
</dbReference>
<keyword evidence="5" id="KW-1185">Reference proteome</keyword>
<feature type="region of interest" description="Disordered" evidence="2">
    <location>
        <begin position="1"/>
        <end position="21"/>
    </location>
</feature>
<gene>
    <name evidence="4" type="ORF">GCM10010968_00300</name>
</gene>
<accession>A0ABQ2KAJ7</accession>
<reference evidence="5" key="1">
    <citation type="journal article" date="2019" name="Int. J. Syst. Evol. Microbiol.">
        <title>The Global Catalogue of Microorganisms (GCM) 10K type strain sequencing project: providing services to taxonomists for standard genome sequencing and annotation.</title>
        <authorList>
            <consortium name="The Broad Institute Genomics Platform"/>
            <consortium name="The Broad Institute Genome Sequencing Center for Infectious Disease"/>
            <person name="Wu L."/>
            <person name="Ma J."/>
        </authorList>
    </citation>
    <scope>NUCLEOTIDE SEQUENCE [LARGE SCALE GENOMIC DNA]</scope>
    <source>
        <strain evidence="5">CGMCC 1.6960</strain>
    </source>
</reference>
<dbReference type="Gene3D" id="2.30.110.10">
    <property type="entry name" value="Electron Transport, Fmn-binding Protein, Chain A"/>
    <property type="match status" value="1"/>
</dbReference>
<dbReference type="SUPFAM" id="SSF50475">
    <property type="entry name" value="FMN-binding split barrel"/>
    <property type="match status" value="1"/>
</dbReference>
<evidence type="ECO:0000259" key="3">
    <source>
        <dbReference type="SMART" id="SM00903"/>
    </source>
</evidence>
<sequence>MSGVTRRNMGPDAGRGPAPIASVGSMHHVAATAASAPEPGDAAARLQAGSLSADAFKGLFRGHAGGVAVIAADAGDGPVALTATSVSSVSAEPPLLIFSVSTQSSAAASIVRAETVVVHLLDADDLALARLGAERGADRFADRSSWRRLATGEPAFHGVRAWVRCAVISRMEAGSSTVVAAHALEAHVEREPGAADGLVHHDRTWHRLGEHSRIG</sequence>
<protein>
    <recommendedName>
        <fullName evidence="3">Flavin reductase like domain-containing protein</fullName>
    </recommendedName>
</protein>
<dbReference type="Pfam" id="PF01613">
    <property type="entry name" value="Flavin_Reduct"/>
    <property type="match status" value="1"/>
</dbReference>
<name>A0ABQ2KAJ7_9MICO</name>
<feature type="domain" description="Flavin reductase like" evidence="3">
    <location>
        <begin position="60"/>
        <end position="207"/>
    </location>
</feature>
<dbReference type="SMART" id="SM00903">
    <property type="entry name" value="Flavin_Reduct"/>
    <property type="match status" value="1"/>
</dbReference>
<evidence type="ECO:0000256" key="2">
    <source>
        <dbReference type="SAM" id="MobiDB-lite"/>
    </source>
</evidence>
<dbReference type="PANTHER" id="PTHR30466:SF1">
    <property type="entry name" value="FMN REDUCTASE (NADH) RUTF"/>
    <property type="match status" value="1"/>
</dbReference>
<proteinExistence type="predicted"/>
<dbReference type="InterPro" id="IPR002563">
    <property type="entry name" value="Flavin_Rdtase-like_dom"/>
</dbReference>
<dbReference type="InterPro" id="IPR050268">
    <property type="entry name" value="NADH-dep_flavin_reductase"/>
</dbReference>
<dbReference type="InterPro" id="IPR012349">
    <property type="entry name" value="Split_barrel_FMN-bd"/>
</dbReference>
<evidence type="ECO:0000313" key="4">
    <source>
        <dbReference type="EMBL" id="GGN76678.1"/>
    </source>
</evidence>